<dbReference type="AlphaFoldDB" id="A0A4U6X619"/>
<evidence type="ECO:0000256" key="1">
    <source>
        <dbReference type="SAM" id="MobiDB-lite"/>
    </source>
</evidence>
<evidence type="ECO:0000313" key="2">
    <source>
        <dbReference type="EMBL" id="TKW50514.1"/>
    </source>
</evidence>
<dbReference type="Proteomes" id="UP000310108">
    <property type="component" value="Unassembled WGS sequence"/>
</dbReference>
<keyword evidence="3" id="KW-1185">Reference proteome</keyword>
<organism evidence="2 3">
    <name type="scientific">Colletotrichum tanaceti</name>
    <dbReference type="NCBI Taxonomy" id="1306861"/>
    <lineage>
        <taxon>Eukaryota</taxon>
        <taxon>Fungi</taxon>
        <taxon>Dikarya</taxon>
        <taxon>Ascomycota</taxon>
        <taxon>Pezizomycotina</taxon>
        <taxon>Sordariomycetes</taxon>
        <taxon>Hypocreomycetidae</taxon>
        <taxon>Glomerellales</taxon>
        <taxon>Glomerellaceae</taxon>
        <taxon>Colletotrichum</taxon>
        <taxon>Colletotrichum destructivum species complex</taxon>
    </lineage>
</organism>
<dbReference type="EMBL" id="PJEX01000388">
    <property type="protein sequence ID" value="TKW50514.1"/>
    <property type="molecule type" value="Genomic_DNA"/>
</dbReference>
<name>A0A4U6X619_9PEZI</name>
<protein>
    <submittedName>
        <fullName evidence="2">Uncharacterized protein</fullName>
    </submittedName>
</protein>
<comment type="caution">
    <text evidence="2">The sequence shown here is derived from an EMBL/GenBank/DDBJ whole genome shotgun (WGS) entry which is preliminary data.</text>
</comment>
<proteinExistence type="predicted"/>
<evidence type="ECO:0000313" key="3">
    <source>
        <dbReference type="Proteomes" id="UP000310108"/>
    </source>
</evidence>
<gene>
    <name evidence="2" type="ORF">CTA1_12567</name>
</gene>
<accession>A0A4U6X619</accession>
<reference evidence="2 3" key="1">
    <citation type="journal article" date="2019" name="PLoS ONE">
        <title>Comparative genome analysis indicates high evolutionary potential of pathogenicity genes in Colletotrichum tanaceti.</title>
        <authorList>
            <person name="Lelwala R.V."/>
            <person name="Korhonen P.K."/>
            <person name="Young N.D."/>
            <person name="Scott J.B."/>
            <person name="Ades P.A."/>
            <person name="Gasser R.B."/>
            <person name="Taylor P.W.J."/>
        </authorList>
    </citation>
    <scope>NUCLEOTIDE SEQUENCE [LARGE SCALE GENOMIC DNA]</scope>
    <source>
        <strain evidence="2">BRIP57314</strain>
    </source>
</reference>
<sequence>MASEDWDWEGRGWTAGLTGESTVVTRNSDEEKEHGGQTWRQSVLRDGRRDVVVPGGEPQAVGHAMRVKLAPHDVSRGGV</sequence>
<feature type="region of interest" description="Disordered" evidence="1">
    <location>
        <begin position="1"/>
        <end position="57"/>
    </location>
</feature>